<reference evidence="1 2" key="1">
    <citation type="journal article" date="2013" name="J. Biotechnol.">
        <title>Establishment and interpretation of the genome sequence of the phytopathogenic fungus Rhizoctonia solani AG1-IB isolate 7/3/14.</title>
        <authorList>
            <person name="Wibberg D.W."/>
            <person name="Jelonek L.J."/>
            <person name="Rupp O.R."/>
            <person name="Hennig M.H."/>
            <person name="Eikmeyer F.E."/>
            <person name="Goesmann A.G."/>
            <person name="Hartmann A.H."/>
            <person name="Borriss R.B."/>
            <person name="Grosch R.G."/>
            <person name="Puehler A.P."/>
            <person name="Schlueter A.S."/>
        </authorList>
    </citation>
    <scope>NUCLEOTIDE SEQUENCE [LARGE SCALE GENOMIC DNA]</scope>
    <source>
        <strain evidence="2">AG1-IB / isolate 7/3/14</strain>
    </source>
</reference>
<dbReference type="HOGENOM" id="CLU_1918518_0_0_1"/>
<protein>
    <submittedName>
        <fullName evidence="1">Uncharacterized protein</fullName>
    </submittedName>
</protein>
<proteinExistence type="predicted"/>
<accession>M5C8C1</accession>
<evidence type="ECO:0000313" key="1">
    <source>
        <dbReference type="EMBL" id="CCO36218.1"/>
    </source>
</evidence>
<dbReference type="AlphaFoldDB" id="M5C8C1"/>
<name>M5C8C1_THACB</name>
<gene>
    <name evidence="1" type="ORF">BN14_10347</name>
</gene>
<comment type="caution">
    <text evidence="1">The sequence shown here is derived from an EMBL/GenBank/DDBJ whole genome shotgun (WGS) entry which is preliminary data.</text>
</comment>
<organism evidence="1 2">
    <name type="scientific">Thanatephorus cucumeris (strain AG1-IB / isolate 7/3/14)</name>
    <name type="common">Lettuce bottom rot fungus</name>
    <name type="synonym">Rhizoctonia solani</name>
    <dbReference type="NCBI Taxonomy" id="1108050"/>
    <lineage>
        <taxon>Eukaryota</taxon>
        <taxon>Fungi</taxon>
        <taxon>Dikarya</taxon>
        <taxon>Basidiomycota</taxon>
        <taxon>Agaricomycotina</taxon>
        <taxon>Agaricomycetes</taxon>
        <taxon>Cantharellales</taxon>
        <taxon>Ceratobasidiaceae</taxon>
        <taxon>Rhizoctonia</taxon>
        <taxon>Rhizoctonia solani AG-1</taxon>
    </lineage>
</organism>
<dbReference type="EMBL" id="CAOJ01015682">
    <property type="protein sequence ID" value="CCO36218.1"/>
    <property type="molecule type" value="Genomic_DNA"/>
</dbReference>
<dbReference type="Proteomes" id="UP000012065">
    <property type="component" value="Unassembled WGS sequence"/>
</dbReference>
<evidence type="ECO:0000313" key="2">
    <source>
        <dbReference type="Proteomes" id="UP000012065"/>
    </source>
</evidence>
<sequence length="151" mass="16888">MLQSFAAMSNDLAPNVVYLGELTYYQEKEDRPTPFYVVMPNGVGYDNHCFVLGSFGADAAGVPNRAVTSIGPRMSMRTETKFDLRKTAKTGEYYWFQGEVKNGGEKLVIDMLNPDNDKVATVQVTKQTKSIRWEIDGSGEWQLQESGPGKY</sequence>